<gene>
    <name evidence="9" type="ORF">SAMN06295987_11413</name>
</gene>
<feature type="transmembrane region" description="Helical" evidence="8">
    <location>
        <begin position="305"/>
        <end position="325"/>
    </location>
</feature>
<dbReference type="Proteomes" id="UP000190989">
    <property type="component" value="Unassembled WGS sequence"/>
</dbReference>
<feature type="transmembrane region" description="Helical" evidence="8">
    <location>
        <begin position="62"/>
        <end position="81"/>
    </location>
</feature>
<evidence type="ECO:0000313" key="10">
    <source>
        <dbReference type="Proteomes" id="UP000190989"/>
    </source>
</evidence>
<evidence type="ECO:0000313" key="9">
    <source>
        <dbReference type="EMBL" id="SLK11296.1"/>
    </source>
</evidence>
<feature type="transmembrane region" description="Helical" evidence="8">
    <location>
        <begin position="191"/>
        <end position="209"/>
    </location>
</feature>
<dbReference type="EMBL" id="FVZE01000014">
    <property type="protein sequence ID" value="SLK11296.1"/>
    <property type="molecule type" value="Genomic_DNA"/>
</dbReference>
<feature type="transmembrane region" description="Helical" evidence="8">
    <location>
        <begin position="102"/>
        <end position="127"/>
    </location>
</feature>
<evidence type="ECO:0000256" key="3">
    <source>
        <dbReference type="ARBA" id="ARBA00022475"/>
    </source>
</evidence>
<keyword evidence="3" id="KW-1003">Cell membrane</keyword>
<proteinExistence type="inferred from homology"/>
<dbReference type="PANTHER" id="PTHR30250">
    <property type="entry name" value="PST FAMILY PREDICTED COLANIC ACID TRANSPORTER"/>
    <property type="match status" value="1"/>
</dbReference>
<protein>
    <submittedName>
        <fullName evidence="9">Polysaccharide transporter, PST family</fullName>
    </submittedName>
</protein>
<dbReference type="GO" id="GO:0005886">
    <property type="term" value="C:plasma membrane"/>
    <property type="evidence" value="ECO:0007669"/>
    <property type="project" value="UniProtKB-SubCell"/>
</dbReference>
<feature type="transmembrane region" description="Helical" evidence="8">
    <location>
        <begin position="31"/>
        <end position="56"/>
    </location>
</feature>
<feature type="compositionally biased region" description="Polar residues" evidence="7">
    <location>
        <begin position="1"/>
        <end position="10"/>
    </location>
</feature>
<feature type="transmembrane region" description="Helical" evidence="8">
    <location>
        <begin position="458"/>
        <end position="480"/>
    </location>
</feature>
<evidence type="ECO:0000256" key="5">
    <source>
        <dbReference type="ARBA" id="ARBA00022989"/>
    </source>
</evidence>
<feature type="transmembrane region" description="Helical" evidence="8">
    <location>
        <begin position="133"/>
        <end position="150"/>
    </location>
</feature>
<feature type="transmembrane region" description="Helical" evidence="8">
    <location>
        <begin position="378"/>
        <end position="396"/>
    </location>
</feature>
<evidence type="ECO:0000256" key="7">
    <source>
        <dbReference type="SAM" id="MobiDB-lite"/>
    </source>
</evidence>
<dbReference type="RefSeq" id="WP_176168158.1">
    <property type="nucleotide sequence ID" value="NZ_FVZE01000014.1"/>
</dbReference>
<dbReference type="InterPro" id="IPR050833">
    <property type="entry name" value="Poly_Biosynth_Transport"/>
</dbReference>
<feature type="transmembrane region" description="Helical" evidence="8">
    <location>
        <begin position="162"/>
        <end position="185"/>
    </location>
</feature>
<keyword evidence="10" id="KW-1185">Reference proteome</keyword>
<sequence>MDIVSESNDASVRESPPKDGKRQLRKVAARGAAYSGIAQGLKVLLSMASVIVVARLLAPSEFGVIAMTTPITGFILIFQNLGLNQAVVQARTITEEQTNALFFYNLAASAAIALIFLAISPLVGLFYGDPRPAMVTAASALTVLLTGTTLQHTALLNRAMRFRALSFVDVTTAAAALLFTVGFALWLRNFWALWLGAFCGTIVNAALVWRIDRWRPSRRIVWGSARNMVKFGANLTGFNFLNFIRKNIDNILIAKMWGSSALGLYDRSYKLMMFPLEKVNSPLARVMLPALARVQDEPARYRRMFLLAIQTLSIVSVPGIMAVAMCSDVVIPLLFGARWTDASPIFFWLSLAAVTQPVSNATGWLFISSGRTREMFQWGLYSTPVTIAAFVIGLPWGPVGVAKAYFLSQAVTVPVLYYWCTRGTAVSARDLYAAILPTLVGGLLAWSLVLLARVHLSTVPLLATAFVCSYGFSIAVQAVTKKGRTALVEMTRILSAARP</sequence>
<comment type="similarity">
    <text evidence="2">Belongs to the polysaccharide synthase family.</text>
</comment>
<reference evidence="10" key="1">
    <citation type="submission" date="2017-02" db="EMBL/GenBank/DDBJ databases">
        <authorList>
            <person name="Varghese N."/>
            <person name="Submissions S."/>
        </authorList>
    </citation>
    <scope>NUCLEOTIDE SEQUENCE [LARGE SCALE GENOMIC DNA]</scope>
    <source>
        <strain evidence="10">SM117</strain>
    </source>
</reference>
<feature type="transmembrane region" description="Helical" evidence="8">
    <location>
        <begin position="402"/>
        <end position="419"/>
    </location>
</feature>
<evidence type="ECO:0000256" key="1">
    <source>
        <dbReference type="ARBA" id="ARBA00004651"/>
    </source>
</evidence>
<feature type="region of interest" description="Disordered" evidence="7">
    <location>
        <begin position="1"/>
        <end position="21"/>
    </location>
</feature>
<name>A0A1U6ITE2_9SPHN</name>
<dbReference type="AlphaFoldDB" id="A0A1U6ITE2"/>
<dbReference type="Pfam" id="PF13440">
    <property type="entry name" value="Polysacc_synt_3"/>
    <property type="match status" value="1"/>
</dbReference>
<feature type="transmembrane region" description="Helical" evidence="8">
    <location>
        <begin position="345"/>
        <end position="366"/>
    </location>
</feature>
<keyword evidence="5 8" id="KW-1133">Transmembrane helix</keyword>
<dbReference type="STRING" id="428990.SAMN06295987_11413"/>
<feature type="transmembrane region" description="Helical" evidence="8">
    <location>
        <begin position="431"/>
        <end position="452"/>
    </location>
</feature>
<keyword evidence="6 8" id="KW-0472">Membrane</keyword>
<evidence type="ECO:0000256" key="4">
    <source>
        <dbReference type="ARBA" id="ARBA00022692"/>
    </source>
</evidence>
<evidence type="ECO:0000256" key="8">
    <source>
        <dbReference type="SAM" id="Phobius"/>
    </source>
</evidence>
<accession>A0A1U6ITE2</accession>
<comment type="subcellular location">
    <subcellularLocation>
        <location evidence="1">Cell membrane</location>
        <topology evidence="1">Multi-pass membrane protein</topology>
    </subcellularLocation>
</comment>
<evidence type="ECO:0000256" key="6">
    <source>
        <dbReference type="ARBA" id="ARBA00023136"/>
    </source>
</evidence>
<dbReference type="CDD" id="cd13127">
    <property type="entry name" value="MATE_tuaB_like"/>
    <property type="match status" value="1"/>
</dbReference>
<dbReference type="PANTHER" id="PTHR30250:SF10">
    <property type="entry name" value="LIPOPOLYSACCHARIDE BIOSYNTHESIS PROTEIN WZXC"/>
    <property type="match status" value="1"/>
</dbReference>
<organism evidence="9 10">
    <name type="scientific">Novosphingobium mathurense</name>
    <dbReference type="NCBI Taxonomy" id="428990"/>
    <lineage>
        <taxon>Bacteria</taxon>
        <taxon>Pseudomonadati</taxon>
        <taxon>Pseudomonadota</taxon>
        <taxon>Alphaproteobacteria</taxon>
        <taxon>Sphingomonadales</taxon>
        <taxon>Sphingomonadaceae</taxon>
        <taxon>Novosphingobium</taxon>
    </lineage>
</organism>
<evidence type="ECO:0000256" key="2">
    <source>
        <dbReference type="ARBA" id="ARBA00007430"/>
    </source>
</evidence>
<feature type="compositionally biased region" description="Basic and acidic residues" evidence="7">
    <location>
        <begin position="11"/>
        <end position="21"/>
    </location>
</feature>
<keyword evidence="4 8" id="KW-0812">Transmembrane</keyword>